<dbReference type="RefSeq" id="WP_078766822.1">
    <property type="nucleotide sequence ID" value="NZ_FUXZ01000013.1"/>
</dbReference>
<keyword evidence="2" id="KW-1185">Reference proteome</keyword>
<gene>
    <name evidence="1" type="ORF">SAMN02745111_01984</name>
</gene>
<dbReference type="Proteomes" id="UP000190814">
    <property type="component" value="Unassembled WGS sequence"/>
</dbReference>
<sequence length="200" mass="23957">MKKKISIVLLIILSVVLLKIISYSSLERKIILANINHFVEIDFGSVYVNEKEHVIEVTFKRLEGRGKENKIVKKLVNNSFNIIFKRDKYKDYKMKFRITKASRPEFVVIKDSQGHTEEVYFAINRYRKRMAFSYISQYYSDVKILRLDDMYTIYDEYCDVNNYKKFTNLEKVSFSKKPSDEVINYIKEKFPNCLLEYDNE</sequence>
<accession>A0A1T4VYZ5</accession>
<dbReference type="STRING" id="39495.SAMN02745111_01984"/>
<evidence type="ECO:0000313" key="2">
    <source>
        <dbReference type="Proteomes" id="UP000190814"/>
    </source>
</evidence>
<organism evidence="1 2">
    <name type="scientific">Eubacterium uniforme</name>
    <dbReference type="NCBI Taxonomy" id="39495"/>
    <lineage>
        <taxon>Bacteria</taxon>
        <taxon>Bacillati</taxon>
        <taxon>Bacillota</taxon>
        <taxon>Clostridia</taxon>
        <taxon>Eubacteriales</taxon>
        <taxon>Eubacteriaceae</taxon>
        <taxon>Eubacterium</taxon>
    </lineage>
</organism>
<dbReference type="OrthoDB" id="2092134at2"/>
<dbReference type="EMBL" id="FUXZ01000013">
    <property type="protein sequence ID" value="SKA70240.1"/>
    <property type="molecule type" value="Genomic_DNA"/>
</dbReference>
<protein>
    <submittedName>
        <fullName evidence="1">Uncharacterized protein</fullName>
    </submittedName>
</protein>
<proteinExistence type="predicted"/>
<dbReference type="AlphaFoldDB" id="A0A1T4VYZ5"/>
<evidence type="ECO:0000313" key="1">
    <source>
        <dbReference type="EMBL" id="SKA70240.1"/>
    </source>
</evidence>
<reference evidence="1 2" key="1">
    <citation type="submission" date="2017-02" db="EMBL/GenBank/DDBJ databases">
        <authorList>
            <person name="Peterson S.W."/>
        </authorList>
    </citation>
    <scope>NUCLEOTIDE SEQUENCE [LARGE SCALE GENOMIC DNA]</scope>
    <source>
        <strain evidence="1 2">ATCC 35992</strain>
    </source>
</reference>
<name>A0A1T4VYZ5_9FIRM</name>